<dbReference type="AlphaFoldDB" id="A0AA35Q797"/>
<feature type="chain" id="PRO_5041319979" evidence="1">
    <location>
        <begin position="20"/>
        <end position="108"/>
    </location>
</feature>
<dbReference type="Proteomes" id="UP001160390">
    <property type="component" value="Unassembled WGS sequence"/>
</dbReference>
<evidence type="ECO:0000256" key="1">
    <source>
        <dbReference type="SAM" id="SignalP"/>
    </source>
</evidence>
<comment type="caution">
    <text evidence="2">The sequence shown here is derived from an EMBL/GenBank/DDBJ whole genome shotgun (WGS) entry which is preliminary data.</text>
</comment>
<name>A0AA35Q797_9HYPO</name>
<sequence>MHFTKTLVSFFALGSFASASFYEADESVDLAARKAEFLQARAEYIEARDNYIMEKRGSAISRPKTYEAHKGVCFAKECKEEFPKGKFRVCSRTDCKKKRDGAKCTCDM</sequence>
<keyword evidence="1" id="KW-0732">Signal</keyword>
<accession>A0AA35Q797</accession>
<feature type="signal peptide" evidence="1">
    <location>
        <begin position="1"/>
        <end position="19"/>
    </location>
</feature>
<keyword evidence="3" id="KW-1185">Reference proteome</keyword>
<gene>
    <name evidence="2" type="ORF">CCHLO57077_00000005</name>
</gene>
<protein>
    <submittedName>
        <fullName evidence="2">Uncharacterized protein</fullName>
    </submittedName>
</protein>
<organism evidence="2 3">
    <name type="scientific">Clonostachys chloroleuca</name>
    <dbReference type="NCBI Taxonomy" id="1926264"/>
    <lineage>
        <taxon>Eukaryota</taxon>
        <taxon>Fungi</taxon>
        <taxon>Dikarya</taxon>
        <taxon>Ascomycota</taxon>
        <taxon>Pezizomycotina</taxon>
        <taxon>Sordariomycetes</taxon>
        <taxon>Hypocreomycetidae</taxon>
        <taxon>Hypocreales</taxon>
        <taxon>Bionectriaceae</taxon>
        <taxon>Clonostachys</taxon>
    </lineage>
</organism>
<dbReference type="EMBL" id="CABFNP030001245">
    <property type="protein sequence ID" value="CAI6092954.1"/>
    <property type="molecule type" value="Genomic_DNA"/>
</dbReference>
<evidence type="ECO:0000313" key="3">
    <source>
        <dbReference type="Proteomes" id="UP001160390"/>
    </source>
</evidence>
<evidence type="ECO:0000313" key="2">
    <source>
        <dbReference type="EMBL" id="CAI6092954.1"/>
    </source>
</evidence>
<reference evidence="2" key="1">
    <citation type="submission" date="2023-01" db="EMBL/GenBank/DDBJ databases">
        <authorList>
            <person name="Piombo E."/>
        </authorList>
    </citation>
    <scope>NUCLEOTIDE SEQUENCE</scope>
</reference>
<proteinExistence type="predicted"/>